<dbReference type="Proteomes" id="UP001595765">
    <property type="component" value="Unassembled WGS sequence"/>
</dbReference>
<reference evidence="2" key="1">
    <citation type="journal article" date="2019" name="Int. J. Syst. Evol. Microbiol.">
        <title>The Global Catalogue of Microorganisms (GCM) 10K type strain sequencing project: providing services to taxonomists for standard genome sequencing and annotation.</title>
        <authorList>
            <consortium name="The Broad Institute Genomics Platform"/>
            <consortium name="The Broad Institute Genome Sequencing Center for Infectious Disease"/>
            <person name="Wu L."/>
            <person name="Ma J."/>
        </authorList>
    </citation>
    <scope>NUCLEOTIDE SEQUENCE [LARGE SCALE GENOMIC DNA]</scope>
    <source>
        <strain evidence="2">CGMCC 4.7237</strain>
    </source>
</reference>
<dbReference type="Pfam" id="PF05834">
    <property type="entry name" value="Lycopene_cycl"/>
    <property type="match status" value="1"/>
</dbReference>
<organism evidence="1 2">
    <name type="scientific">Streptomyces polygonati</name>
    <dbReference type="NCBI Taxonomy" id="1617087"/>
    <lineage>
        <taxon>Bacteria</taxon>
        <taxon>Bacillati</taxon>
        <taxon>Actinomycetota</taxon>
        <taxon>Actinomycetes</taxon>
        <taxon>Kitasatosporales</taxon>
        <taxon>Streptomycetaceae</taxon>
        <taxon>Streptomyces</taxon>
    </lineage>
</organism>
<dbReference type="Gene3D" id="3.50.50.60">
    <property type="entry name" value="FAD/NAD(P)-binding domain"/>
    <property type="match status" value="1"/>
</dbReference>
<proteinExistence type="predicted"/>
<keyword evidence="2" id="KW-1185">Reference proteome</keyword>
<accession>A0ABV8HG99</accession>
<sequence>MWDADVAVVGAGAAGLSLAYRLADPARPSPPTVLLVDAAPGHLRPPERTWCFWEEPDGAYDSVLTARWDRLRVHGADGRPVVARIAPFAYKMLRSADFERLVAARLDTAPRVRRVEASVEELRDDAGGALVRGVAAGGEPVVWRTRWAFDSRPPAVLPPARTTLLQHFGGWFVRSDSPVFDPAVADLMDFRTPQPARGLSFGYVLPLDERAALVEYTEFSAAVLDGAGYEAALRHYTRDVLGLAGLRVVSAEQGVIPMTDGPFPRRAGASVFRIGGAGGATRPATGYTFAAVQRQSRAIAAALAAGHDPLPPPAYPARALAMDAVLLRALDTGRVDGADFFTRLFSRVPAGRLLRFLDGRSRMAEDLSIGLRTPVLPMLRTALELPWVPRLPARSRPAAPHPAPQEEESGT</sequence>
<protein>
    <submittedName>
        <fullName evidence="1">Lycopene cyclase family protein</fullName>
    </submittedName>
</protein>
<dbReference type="InterPro" id="IPR036188">
    <property type="entry name" value="FAD/NAD-bd_sf"/>
</dbReference>
<evidence type="ECO:0000313" key="2">
    <source>
        <dbReference type="Proteomes" id="UP001595765"/>
    </source>
</evidence>
<comment type="caution">
    <text evidence="1">The sequence shown here is derived from an EMBL/GenBank/DDBJ whole genome shotgun (WGS) entry which is preliminary data.</text>
</comment>
<name>A0ABV8HG99_9ACTN</name>
<evidence type="ECO:0000313" key="1">
    <source>
        <dbReference type="EMBL" id="MFC4031128.1"/>
    </source>
</evidence>
<dbReference type="EMBL" id="JBHSBB010000007">
    <property type="protein sequence ID" value="MFC4031128.1"/>
    <property type="molecule type" value="Genomic_DNA"/>
</dbReference>
<gene>
    <name evidence="1" type="ORF">ACFO3J_06540</name>
</gene>
<dbReference type="SUPFAM" id="SSF51905">
    <property type="entry name" value="FAD/NAD(P)-binding domain"/>
    <property type="match status" value="1"/>
</dbReference>
<dbReference type="RefSeq" id="WP_386427780.1">
    <property type="nucleotide sequence ID" value="NZ_JBHSBB010000007.1"/>
</dbReference>